<dbReference type="AlphaFoldDB" id="A0A0C2CQA2"/>
<dbReference type="GO" id="GO:0004792">
    <property type="term" value="F:thiosulfate-cyanide sulfurtransferase activity"/>
    <property type="evidence" value="ECO:0007669"/>
    <property type="project" value="InterPro"/>
</dbReference>
<dbReference type="InterPro" id="IPR001307">
    <property type="entry name" value="Thiosulphate_STrfase_CS"/>
</dbReference>
<accession>A0A0C2CQA2</accession>
<dbReference type="InterPro" id="IPR045078">
    <property type="entry name" value="TST/MPST-like"/>
</dbReference>
<evidence type="ECO:0000256" key="3">
    <source>
        <dbReference type="SAM" id="SignalP"/>
    </source>
</evidence>
<dbReference type="GO" id="GO:0005739">
    <property type="term" value="C:mitochondrion"/>
    <property type="evidence" value="ECO:0007669"/>
    <property type="project" value="TreeGrafter"/>
</dbReference>
<evidence type="ECO:0000256" key="2">
    <source>
        <dbReference type="ARBA" id="ARBA00022737"/>
    </source>
</evidence>
<keyword evidence="1" id="KW-0808">Transferase</keyword>
<evidence type="ECO:0000259" key="4">
    <source>
        <dbReference type="PROSITE" id="PS50206"/>
    </source>
</evidence>
<gene>
    <name evidence="5" type="ORF">ANCDUO_17963</name>
</gene>
<dbReference type="CDD" id="cd01448">
    <property type="entry name" value="TST_Repeat_1"/>
    <property type="match status" value="1"/>
</dbReference>
<dbReference type="PANTHER" id="PTHR11364">
    <property type="entry name" value="THIOSULFATE SULFERTANSFERASE"/>
    <property type="match status" value="1"/>
</dbReference>
<dbReference type="PANTHER" id="PTHR11364:SF27">
    <property type="entry name" value="SULFURTRANSFERASE"/>
    <property type="match status" value="1"/>
</dbReference>
<dbReference type="SUPFAM" id="SSF52821">
    <property type="entry name" value="Rhodanese/Cell cycle control phosphatase"/>
    <property type="match status" value="1"/>
</dbReference>
<keyword evidence="3" id="KW-0732">Signal</keyword>
<dbReference type="InterPro" id="IPR036873">
    <property type="entry name" value="Rhodanese-like_dom_sf"/>
</dbReference>
<dbReference type="EMBL" id="KN744997">
    <property type="protein sequence ID" value="KIH51942.1"/>
    <property type="molecule type" value="Genomic_DNA"/>
</dbReference>
<feature type="chain" id="PRO_5002146919" description="Rhodanese domain-containing protein" evidence="3">
    <location>
        <begin position="20"/>
        <end position="118"/>
    </location>
</feature>
<dbReference type="PROSITE" id="PS00380">
    <property type="entry name" value="RHODANESE_1"/>
    <property type="match status" value="1"/>
</dbReference>
<protein>
    <recommendedName>
        <fullName evidence="4">Rhodanese domain-containing protein</fullName>
    </recommendedName>
</protein>
<evidence type="ECO:0000313" key="6">
    <source>
        <dbReference type="Proteomes" id="UP000054047"/>
    </source>
</evidence>
<dbReference type="PROSITE" id="PS50206">
    <property type="entry name" value="RHODANESE_3"/>
    <property type="match status" value="1"/>
</dbReference>
<evidence type="ECO:0000313" key="5">
    <source>
        <dbReference type="EMBL" id="KIH51942.1"/>
    </source>
</evidence>
<organism evidence="5 6">
    <name type="scientific">Ancylostoma duodenale</name>
    <dbReference type="NCBI Taxonomy" id="51022"/>
    <lineage>
        <taxon>Eukaryota</taxon>
        <taxon>Metazoa</taxon>
        <taxon>Ecdysozoa</taxon>
        <taxon>Nematoda</taxon>
        <taxon>Chromadorea</taxon>
        <taxon>Rhabditida</taxon>
        <taxon>Rhabditina</taxon>
        <taxon>Rhabditomorpha</taxon>
        <taxon>Strongyloidea</taxon>
        <taxon>Ancylostomatidae</taxon>
        <taxon>Ancylostomatinae</taxon>
        <taxon>Ancylostoma</taxon>
    </lineage>
</organism>
<evidence type="ECO:0000256" key="1">
    <source>
        <dbReference type="ARBA" id="ARBA00022679"/>
    </source>
</evidence>
<name>A0A0C2CQA2_9BILA</name>
<reference evidence="5 6" key="1">
    <citation type="submission" date="2013-12" db="EMBL/GenBank/DDBJ databases">
        <title>Draft genome of the parsitic nematode Ancylostoma duodenale.</title>
        <authorList>
            <person name="Mitreva M."/>
        </authorList>
    </citation>
    <scope>NUCLEOTIDE SEQUENCE [LARGE SCALE GENOMIC DNA]</scope>
    <source>
        <strain evidence="5 6">Zhejiang</strain>
    </source>
</reference>
<keyword evidence="2" id="KW-0677">Repeat</keyword>
<keyword evidence="6" id="KW-1185">Reference proteome</keyword>
<dbReference type="OrthoDB" id="270167at2759"/>
<feature type="signal peptide" evidence="3">
    <location>
        <begin position="1"/>
        <end position="19"/>
    </location>
</feature>
<dbReference type="Proteomes" id="UP000054047">
    <property type="component" value="Unassembled WGS sequence"/>
</dbReference>
<feature type="domain" description="Rhodanese" evidence="4">
    <location>
        <begin position="44"/>
        <end position="114"/>
    </location>
</feature>
<dbReference type="InterPro" id="IPR001763">
    <property type="entry name" value="Rhodanese-like_dom"/>
</dbReference>
<proteinExistence type="predicted"/>
<sequence length="118" mass="14151">MFFSPILLYIIILSIYVHLHHKGIPKNCREFISLHFQSNFTKTYAEDHIPGAVLFNMDAAYYPSQYIRFDLYPPREFEKYVRLLGVNAGDHVVVYSRDKFAGMMWAARVWWTFKVWFF</sequence>
<dbReference type="Gene3D" id="3.40.250.10">
    <property type="entry name" value="Rhodanese-like domain"/>
    <property type="match status" value="1"/>
</dbReference>